<dbReference type="Proteomes" id="UP000183832">
    <property type="component" value="Unassembled WGS sequence"/>
</dbReference>
<keyword evidence="1" id="KW-0732">Signal</keyword>
<protein>
    <submittedName>
        <fullName evidence="2">CLUMA_CG005981, isoform A</fullName>
    </submittedName>
</protein>
<proteinExistence type="predicted"/>
<keyword evidence="3" id="KW-1185">Reference proteome</keyword>
<organism evidence="2 3">
    <name type="scientific">Clunio marinus</name>
    <dbReference type="NCBI Taxonomy" id="568069"/>
    <lineage>
        <taxon>Eukaryota</taxon>
        <taxon>Metazoa</taxon>
        <taxon>Ecdysozoa</taxon>
        <taxon>Arthropoda</taxon>
        <taxon>Hexapoda</taxon>
        <taxon>Insecta</taxon>
        <taxon>Pterygota</taxon>
        <taxon>Neoptera</taxon>
        <taxon>Endopterygota</taxon>
        <taxon>Diptera</taxon>
        <taxon>Nematocera</taxon>
        <taxon>Chironomoidea</taxon>
        <taxon>Chironomidae</taxon>
        <taxon>Clunio</taxon>
    </lineage>
</organism>
<dbReference type="EMBL" id="CVRI01000027">
    <property type="protein sequence ID" value="CRK92416.1"/>
    <property type="molecule type" value="Genomic_DNA"/>
</dbReference>
<accession>A0A1J1HWH1</accession>
<evidence type="ECO:0000313" key="2">
    <source>
        <dbReference type="EMBL" id="CRK92416.1"/>
    </source>
</evidence>
<gene>
    <name evidence="2" type="ORF">CLUMA_CG005981</name>
</gene>
<sequence>MKGVYFVILFYLFKVAISDEDLKVACITQYLKEQGRLDEDFPESNKNECALVLPIVFPILKDRFATKMSEIKSECVSTQLKTDGLVDYLMKEEIIKNLTEFSAQEVTKKLDDTRQIIRNILENAAEVCGSEITYEDIHDKYLLIMNETKAIAMYCMLTLVIDTGIIDVGNLEINPSNIDTTKIECESVLNAARINVARVVKKEFKNQNMPQCTMNCAMRVYRRNKMFENSIAMAFSEKLDISPEINERNKENIQARIEFFSKGIIRCFLKN</sequence>
<feature type="chain" id="PRO_5012995266" evidence="1">
    <location>
        <begin position="19"/>
        <end position="271"/>
    </location>
</feature>
<evidence type="ECO:0000313" key="3">
    <source>
        <dbReference type="Proteomes" id="UP000183832"/>
    </source>
</evidence>
<dbReference type="OrthoDB" id="7788152at2759"/>
<evidence type="ECO:0000256" key="1">
    <source>
        <dbReference type="SAM" id="SignalP"/>
    </source>
</evidence>
<reference evidence="2 3" key="1">
    <citation type="submission" date="2015-04" db="EMBL/GenBank/DDBJ databases">
        <authorList>
            <person name="Syromyatnikov M.Y."/>
            <person name="Popov V.N."/>
        </authorList>
    </citation>
    <scope>NUCLEOTIDE SEQUENCE [LARGE SCALE GENOMIC DNA]</scope>
</reference>
<dbReference type="AlphaFoldDB" id="A0A1J1HWH1"/>
<feature type="signal peptide" evidence="1">
    <location>
        <begin position="1"/>
        <end position="18"/>
    </location>
</feature>
<name>A0A1J1HWH1_9DIPT</name>